<accession>E3LL80</accession>
<evidence type="ECO:0000313" key="7">
    <source>
        <dbReference type="EMBL" id="EFP00045.1"/>
    </source>
</evidence>
<comment type="subcellular location">
    <subcellularLocation>
        <location evidence="1">Membrane</location>
        <topology evidence="1">Multi-pass membrane protein</topology>
    </subcellularLocation>
</comment>
<feature type="transmembrane region" description="Helical" evidence="6">
    <location>
        <begin position="272"/>
        <end position="303"/>
    </location>
</feature>
<dbReference type="EMBL" id="DS268410">
    <property type="protein sequence ID" value="EFP00045.1"/>
    <property type="molecule type" value="Genomic_DNA"/>
</dbReference>
<comment type="similarity">
    <text evidence="2 6">Belongs to the nematode receptor-like protein srg family.</text>
</comment>
<evidence type="ECO:0000313" key="8">
    <source>
        <dbReference type="Proteomes" id="UP000008281"/>
    </source>
</evidence>
<feature type="transmembrane region" description="Helical" evidence="6">
    <location>
        <begin position="108"/>
        <end position="133"/>
    </location>
</feature>
<dbReference type="GO" id="GO:0007606">
    <property type="term" value="P:sensory perception of chemical stimulus"/>
    <property type="evidence" value="ECO:0007669"/>
    <property type="project" value="UniProtKB-UniRule"/>
</dbReference>
<feature type="transmembrane region" description="Helical" evidence="6">
    <location>
        <begin position="30"/>
        <end position="48"/>
    </location>
</feature>
<keyword evidence="3 6" id="KW-0812">Transmembrane</keyword>
<dbReference type="OMA" id="FMHIQFL"/>
<dbReference type="FunCoup" id="E3LL80">
    <property type="interactions" value="4"/>
</dbReference>
<dbReference type="PANTHER" id="PTHR31114">
    <property type="entry name" value="SERPENTINE RECEPTOR CLASS GAMMA"/>
    <property type="match status" value="1"/>
</dbReference>
<dbReference type="GO" id="GO:0016020">
    <property type="term" value="C:membrane"/>
    <property type="evidence" value="ECO:0007669"/>
    <property type="project" value="UniProtKB-SubCell"/>
</dbReference>
<dbReference type="Proteomes" id="UP000008281">
    <property type="component" value="Unassembled WGS sequence"/>
</dbReference>
<feature type="transmembrane region" description="Helical" evidence="6">
    <location>
        <begin position="196"/>
        <end position="225"/>
    </location>
</feature>
<protein>
    <recommendedName>
        <fullName evidence="6">Serpentine receptor class gamma</fullName>
    </recommendedName>
</protein>
<gene>
    <name evidence="7" type="primary">Cre-srg-61</name>
    <name evidence="7" type="ORF">CRE_18860</name>
</gene>
<evidence type="ECO:0000256" key="1">
    <source>
        <dbReference type="ARBA" id="ARBA00004141"/>
    </source>
</evidence>
<feature type="transmembrane region" description="Helical" evidence="6">
    <location>
        <begin position="154"/>
        <end position="176"/>
    </location>
</feature>
<dbReference type="GO" id="GO:0004888">
    <property type="term" value="F:transmembrane signaling receptor activity"/>
    <property type="evidence" value="ECO:0007669"/>
    <property type="project" value="InterPro"/>
</dbReference>
<dbReference type="InterPro" id="IPR052880">
    <property type="entry name" value="NRL-Serpentine_Class_Gamma"/>
</dbReference>
<dbReference type="PANTHER" id="PTHR31114:SF3">
    <property type="entry name" value="SERPENTINE RECEPTOR CLASS GAMMA-RELATED"/>
    <property type="match status" value="1"/>
</dbReference>
<name>E3LL80_CAERE</name>
<sequence length="332" mass="38106">MSSNVTPDNIFSMEAVKIDSTVQTLATIQLSYGFPSFGLMIIFLFLFGCSKIYSNSFYRLVQLDLLTNLLLYFNTWLGIRIEMHPACIPALKFIEKTLPGVLTWSKYFTWWFMHIQFLTAAVLSVHRISSIFFPLRYEKTAVILIRTFQFWSQYYFIFGLVFFIYSFLPTLLWLGFGNEVSIINGILSKKRNSENIVKATNVTAVFSIIYFIVILTLGLTTSILVSSKFKAVSSSYENVAKKLTRIALTYCFVYTGILMWSVITAMNSNLNFLPLFIVAINQNLLVFSSDLMTLSLPYILLIFDTNVRKHVFRRKTPVNSNNFGFTSFLISS</sequence>
<dbReference type="InterPro" id="IPR000609">
    <property type="entry name" value="7TM_GPCR_serpentine_rcpt_Srg"/>
</dbReference>
<dbReference type="AlphaFoldDB" id="E3LL80"/>
<organism evidence="8">
    <name type="scientific">Caenorhabditis remanei</name>
    <name type="common">Caenorhabditis vulgaris</name>
    <dbReference type="NCBI Taxonomy" id="31234"/>
    <lineage>
        <taxon>Eukaryota</taxon>
        <taxon>Metazoa</taxon>
        <taxon>Ecdysozoa</taxon>
        <taxon>Nematoda</taxon>
        <taxon>Chromadorea</taxon>
        <taxon>Rhabditida</taxon>
        <taxon>Rhabditina</taxon>
        <taxon>Rhabditomorpha</taxon>
        <taxon>Rhabditoidea</taxon>
        <taxon>Rhabditidae</taxon>
        <taxon>Peloderinae</taxon>
        <taxon>Caenorhabditis</taxon>
    </lineage>
</organism>
<evidence type="ECO:0000256" key="3">
    <source>
        <dbReference type="ARBA" id="ARBA00022692"/>
    </source>
</evidence>
<evidence type="ECO:0000256" key="2">
    <source>
        <dbReference type="ARBA" id="ARBA00005692"/>
    </source>
</evidence>
<evidence type="ECO:0000256" key="6">
    <source>
        <dbReference type="RuleBase" id="RU280813"/>
    </source>
</evidence>
<keyword evidence="4 6" id="KW-1133">Transmembrane helix</keyword>
<dbReference type="eggNOG" id="ENOG502RVN2">
    <property type="taxonomic scope" value="Eukaryota"/>
</dbReference>
<feature type="transmembrane region" description="Helical" evidence="6">
    <location>
        <begin position="60"/>
        <end position="79"/>
    </location>
</feature>
<dbReference type="Pfam" id="PF02118">
    <property type="entry name" value="Srg"/>
    <property type="match status" value="1"/>
</dbReference>
<keyword evidence="5 6" id="KW-0472">Membrane</keyword>
<feature type="transmembrane region" description="Helical" evidence="6">
    <location>
        <begin position="246"/>
        <end position="266"/>
    </location>
</feature>
<proteinExistence type="inferred from homology"/>
<evidence type="ECO:0000256" key="4">
    <source>
        <dbReference type="ARBA" id="ARBA00022989"/>
    </source>
</evidence>
<keyword evidence="8" id="KW-1185">Reference proteome</keyword>
<dbReference type="HOGENOM" id="CLU_076972_0_0_1"/>
<dbReference type="OrthoDB" id="5847711at2759"/>
<dbReference type="InParanoid" id="E3LL80"/>
<reference evidence="7" key="1">
    <citation type="submission" date="2007-07" db="EMBL/GenBank/DDBJ databases">
        <title>PCAP assembly of the Caenorhabditis remanei genome.</title>
        <authorList>
            <consortium name="The Caenorhabditis remanei Sequencing Consortium"/>
            <person name="Wilson R.K."/>
        </authorList>
    </citation>
    <scope>NUCLEOTIDE SEQUENCE [LARGE SCALE GENOMIC DNA]</scope>
    <source>
        <strain evidence="7">PB4641</strain>
    </source>
</reference>
<evidence type="ECO:0000256" key="5">
    <source>
        <dbReference type="ARBA" id="ARBA00023136"/>
    </source>
</evidence>